<name>A0A848HGN9_9BURK</name>
<organism evidence="21 22">
    <name type="scientific">Ramlibacter agri</name>
    <dbReference type="NCBI Taxonomy" id="2728837"/>
    <lineage>
        <taxon>Bacteria</taxon>
        <taxon>Pseudomonadati</taxon>
        <taxon>Pseudomonadota</taxon>
        <taxon>Betaproteobacteria</taxon>
        <taxon>Burkholderiales</taxon>
        <taxon>Comamonadaceae</taxon>
        <taxon>Ramlibacter</taxon>
    </lineage>
</organism>
<comment type="cofactor">
    <cofactor evidence="16">
        <name>FAD</name>
        <dbReference type="ChEBI" id="CHEBI:57692"/>
    </cofactor>
    <text evidence="16">Flavinylated by SdhE, about 5% flavinylation occurs in the absence of SdhE.</text>
</comment>
<feature type="domain" description="FAD-dependent oxidoreductase 2 FAD-binding" evidence="19">
    <location>
        <begin position="14"/>
        <end position="409"/>
    </location>
</feature>
<feature type="binding site" evidence="16">
    <location>
        <begin position="42"/>
        <end position="57"/>
    </location>
    <ligand>
        <name>FAD</name>
        <dbReference type="ChEBI" id="CHEBI:57692"/>
    </ligand>
</feature>
<feature type="binding site" evidence="16">
    <location>
        <begin position="19"/>
        <end position="24"/>
    </location>
    <ligand>
        <name>FAD</name>
        <dbReference type="ChEBI" id="CHEBI:57692"/>
    </ligand>
</feature>
<feature type="binding site" evidence="15">
    <location>
        <position position="403"/>
    </location>
    <ligand>
        <name>substrate</name>
    </ligand>
</feature>
<dbReference type="NCBIfam" id="TIGR01816">
    <property type="entry name" value="sdhA_forward"/>
    <property type="match status" value="1"/>
</dbReference>
<evidence type="ECO:0000256" key="11">
    <source>
        <dbReference type="ARBA" id="ARBA00023136"/>
    </source>
</evidence>
<dbReference type="Pfam" id="PF00890">
    <property type="entry name" value="FAD_binding_2"/>
    <property type="match status" value="1"/>
</dbReference>
<dbReference type="PROSITE" id="PS00504">
    <property type="entry name" value="FRD_SDH_FAD_BINDING"/>
    <property type="match status" value="1"/>
</dbReference>
<evidence type="ECO:0000259" key="19">
    <source>
        <dbReference type="Pfam" id="PF00890"/>
    </source>
</evidence>
<dbReference type="SUPFAM" id="SSF46977">
    <property type="entry name" value="Succinate dehydrogenase/fumarate reductase flavoprotein C-terminal domain"/>
    <property type="match status" value="1"/>
</dbReference>
<dbReference type="PRINTS" id="PR00420">
    <property type="entry name" value="RNGMNOXGNASE"/>
</dbReference>
<evidence type="ECO:0000256" key="7">
    <source>
        <dbReference type="ARBA" id="ARBA00022630"/>
    </source>
</evidence>
<dbReference type="InterPro" id="IPR027477">
    <property type="entry name" value="Succ_DH/fumarate_Rdtase_cat_sf"/>
</dbReference>
<dbReference type="Pfam" id="PF02910">
    <property type="entry name" value="Succ_DH_flav_C"/>
    <property type="match status" value="1"/>
</dbReference>
<keyword evidence="10 18" id="KW-0560">Oxidoreductase</keyword>
<comment type="pathway">
    <text evidence="2 18">Carbohydrate metabolism; tricarboxylic acid cycle; fumarate from succinate (bacterial route): step 1/1.</text>
</comment>
<dbReference type="GO" id="GO:0009061">
    <property type="term" value="P:anaerobic respiration"/>
    <property type="evidence" value="ECO:0007669"/>
    <property type="project" value="TreeGrafter"/>
</dbReference>
<dbReference type="InterPro" id="IPR003952">
    <property type="entry name" value="FRD_SDH_FAD_BS"/>
</dbReference>
<dbReference type="PANTHER" id="PTHR11632:SF51">
    <property type="entry name" value="SUCCINATE DEHYDROGENASE [UBIQUINONE] FLAVOPROTEIN SUBUNIT, MITOCHONDRIAL"/>
    <property type="match status" value="1"/>
</dbReference>
<keyword evidence="22" id="KW-1185">Reference proteome</keyword>
<accession>A0A848HGN9</accession>
<dbReference type="PIRSF" id="PIRSF000171">
    <property type="entry name" value="SDHA_APRA_LASPO"/>
    <property type="match status" value="1"/>
</dbReference>
<evidence type="ECO:0000313" key="22">
    <source>
        <dbReference type="Proteomes" id="UP000541185"/>
    </source>
</evidence>
<keyword evidence="11 18" id="KW-0472">Membrane</keyword>
<keyword evidence="18" id="KW-0997">Cell inner membrane</keyword>
<dbReference type="AlphaFoldDB" id="A0A848HGN9"/>
<feature type="binding site" evidence="15">
    <location>
        <position position="259"/>
    </location>
    <ligand>
        <name>substrate</name>
    </ligand>
</feature>
<evidence type="ECO:0000256" key="4">
    <source>
        <dbReference type="ARBA" id="ARBA00012792"/>
    </source>
</evidence>
<evidence type="ECO:0000256" key="8">
    <source>
        <dbReference type="ARBA" id="ARBA00022827"/>
    </source>
</evidence>
<evidence type="ECO:0000256" key="3">
    <source>
        <dbReference type="ARBA" id="ARBA00008040"/>
    </source>
</evidence>
<evidence type="ECO:0000256" key="14">
    <source>
        <dbReference type="PIRSR" id="PIRSR000171-1"/>
    </source>
</evidence>
<keyword evidence="8 16" id="KW-0274">FAD</keyword>
<dbReference type="FunFam" id="1.20.58.100:FF:000001">
    <property type="entry name" value="Succinate dehydrogenase flavoprotein subunit (SdhA)"/>
    <property type="match status" value="1"/>
</dbReference>
<dbReference type="InterPro" id="IPR011281">
    <property type="entry name" value="Succ_DH_flav_su_fwd"/>
</dbReference>
<dbReference type="Gene3D" id="3.50.50.60">
    <property type="entry name" value="FAD/NAD(P)-binding domain"/>
    <property type="match status" value="1"/>
</dbReference>
<dbReference type="GO" id="GO:0006099">
    <property type="term" value="P:tricarboxylic acid cycle"/>
    <property type="evidence" value="ECO:0007669"/>
    <property type="project" value="UniProtKB-UniRule"/>
</dbReference>
<proteinExistence type="inferred from homology"/>
<dbReference type="GO" id="GO:0022900">
    <property type="term" value="P:electron transport chain"/>
    <property type="evidence" value="ECO:0007669"/>
    <property type="project" value="UniProtKB-UniRule"/>
</dbReference>
<comment type="subcellular location">
    <subcellularLocation>
        <location evidence="1 18">Cell inner membrane</location>
        <topology evidence="1 18">Peripheral membrane protein</topology>
        <orientation evidence="1 18">Cytoplasmic side</orientation>
    </subcellularLocation>
</comment>
<dbReference type="GO" id="GO:0008177">
    <property type="term" value="F:succinate dehydrogenase (quinone) activity"/>
    <property type="evidence" value="ECO:0007669"/>
    <property type="project" value="UniProtKB-EC"/>
</dbReference>
<evidence type="ECO:0000256" key="6">
    <source>
        <dbReference type="ARBA" id="ARBA00022448"/>
    </source>
</evidence>
<dbReference type="InterPro" id="IPR037099">
    <property type="entry name" value="Fum_R/Succ_DH_flav-like_C_sf"/>
</dbReference>
<evidence type="ECO:0000256" key="15">
    <source>
        <dbReference type="PIRSR" id="PIRSR611281-2"/>
    </source>
</evidence>
<dbReference type="Gene3D" id="1.20.58.100">
    <property type="entry name" value="Fumarate reductase/succinate dehydrogenase flavoprotein-like, C-terminal domain"/>
    <property type="match status" value="1"/>
</dbReference>
<dbReference type="EC" id="1.3.5.1" evidence="4 18"/>
<keyword evidence="18" id="KW-0816">Tricarboxylic acid cycle</keyword>
<evidence type="ECO:0000256" key="5">
    <source>
        <dbReference type="ARBA" id="ARBA00019965"/>
    </source>
</evidence>
<dbReference type="InterPro" id="IPR030664">
    <property type="entry name" value="SdhA/FrdA/AprA"/>
</dbReference>
<dbReference type="NCBIfam" id="TIGR01812">
    <property type="entry name" value="sdhA_frdA_Gneg"/>
    <property type="match status" value="1"/>
</dbReference>
<evidence type="ECO:0000256" key="13">
    <source>
        <dbReference type="NCBIfam" id="TIGR01816"/>
    </source>
</evidence>
<dbReference type="GO" id="GO:0005886">
    <property type="term" value="C:plasma membrane"/>
    <property type="evidence" value="ECO:0007669"/>
    <property type="project" value="UniProtKB-SubCell"/>
</dbReference>
<evidence type="ECO:0000256" key="16">
    <source>
        <dbReference type="PIRSR" id="PIRSR611281-3"/>
    </source>
</evidence>
<feature type="active site" description="Proton acceptor" evidence="14">
    <location>
        <position position="291"/>
    </location>
</feature>
<gene>
    <name evidence="21" type="ORF">HHL11_23995</name>
</gene>
<feature type="binding site" evidence="15">
    <location>
        <position position="358"/>
    </location>
    <ligand>
        <name>substrate</name>
    </ligand>
</feature>
<dbReference type="Gene3D" id="4.10.80.40">
    <property type="entry name" value="succinate dehydrogenase protein domain"/>
    <property type="match status" value="1"/>
</dbReference>
<reference evidence="21 22" key="1">
    <citation type="submission" date="2020-04" db="EMBL/GenBank/DDBJ databases">
        <title>Ramlibacter sp. G-1-2-2 isolated from soil.</title>
        <authorList>
            <person name="Dahal R.H."/>
        </authorList>
    </citation>
    <scope>NUCLEOTIDE SEQUENCE [LARGE SCALE GENOMIC DNA]</scope>
    <source>
        <strain evidence="21 22">G-1-2-2</strain>
    </source>
</reference>
<evidence type="ECO:0000256" key="18">
    <source>
        <dbReference type="RuleBase" id="RU362051"/>
    </source>
</evidence>
<evidence type="ECO:0000313" key="21">
    <source>
        <dbReference type="EMBL" id="NML46828.1"/>
    </source>
</evidence>
<feature type="binding site" evidence="16">
    <location>
        <position position="226"/>
    </location>
    <ligand>
        <name>FAD</name>
        <dbReference type="ChEBI" id="CHEBI:57692"/>
    </ligand>
</feature>
<sequence length="602" mass="65618">MAYTSKNVTTRKFDVVIVGAGGSGMRASLQLSLAGLNVAVLSKVFPTRSHTVAAQGGIGASLGNMSEDNWHYHFYDTVKGGDWLGDQDAIEFMCREAPKVVYELEHFGMPFDRNPDGTIYQRPFGGHTANYGEKPVQRACAAADRTGHAMLHTLYQQNVRAKTSFFVEWMALDLIRDAEGDVVGVTALEMETGDLHVLHAKTVLLATGGAGRIFQASTNAFINTGDGMGMAARAGIPLQDMEFWQFHPTGVAGAGVLLTEGCRGEGAILLNSNGERFMERYAPTLKDLAPRDFVSRSMDQEIKEGRGCGPNKDYVLLKLDHLGAETIHKRLPSVYEIGVNFANVDITREPIPVVPTIHYQMGGIPTNIHGQVVLQRNGSHVDPLNGLYAVGECSCVSVHGANRLGTNSLLDLLVFGKAAGNHIVDYASKTKAHKPLPANAADFSLERLNKLESRAKGEYSQDVANDIRATMQAHAGVFRSQASMDEGVKKIAAIRERIGSIELKDKSAVFNTARIEALEVENLIEVAQATMVSAAARKECRGAHTVDDYERPADDPVAPLGRNDAEWMKHTLWYAEGSRLDYKPVQMKPLTVETVPPKVRTF</sequence>
<evidence type="ECO:0000256" key="12">
    <source>
        <dbReference type="ARBA" id="ARBA00049220"/>
    </source>
</evidence>
<dbReference type="FunFam" id="3.90.700.10:FF:000001">
    <property type="entry name" value="Mitochondrial succinate dehydrogenase flavoprotein subunit"/>
    <property type="match status" value="1"/>
</dbReference>
<feature type="binding site" evidence="15">
    <location>
        <position position="247"/>
    </location>
    <ligand>
        <name>substrate</name>
    </ligand>
</feature>
<evidence type="ECO:0000256" key="2">
    <source>
        <dbReference type="ARBA" id="ARBA00004894"/>
    </source>
</evidence>
<feature type="binding site" evidence="16">
    <location>
        <begin position="408"/>
        <end position="409"/>
    </location>
    <ligand>
        <name>FAD</name>
        <dbReference type="ChEBI" id="CHEBI:57692"/>
    </ligand>
</feature>
<evidence type="ECO:0000259" key="20">
    <source>
        <dbReference type="Pfam" id="PF02910"/>
    </source>
</evidence>
<protein>
    <recommendedName>
        <fullName evidence="5 13">Succinate dehydrogenase flavoprotein subunit</fullName>
        <ecNumber evidence="4 18">1.3.5.1</ecNumber>
    </recommendedName>
</protein>
<feature type="domain" description="Fumarate reductase/succinate dehydrogenase flavoprotein-like C-terminal" evidence="20">
    <location>
        <begin position="466"/>
        <end position="601"/>
    </location>
</feature>
<dbReference type="SUPFAM" id="SSF51905">
    <property type="entry name" value="FAD/NAD(P)-binding domain"/>
    <property type="match status" value="1"/>
</dbReference>
<comment type="similarity">
    <text evidence="3 18">Belongs to the FAD-dependent oxidoreductase 2 family. FRD/SDH subfamily.</text>
</comment>
<comment type="catalytic activity">
    <reaction evidence="12 18">
        <text>a quinone + succinate = fumarate + a quinol</text>
        <dbReference type="Rhea" id="RHEA:40523"/>
        <dbReference type="ChEBI" id="CHEBI:24646"/>
        <dbReference type="ChEBI" id="CHEBI:29806"/>
        <dbReference type="ChEBI" id="CHEBI:30031"/>
        <dbReference type="ChEBI" id="CHEBI:132124"/>
        <dbReference type="EC" id="1.3.5.1"/>
    </reaction>
</comment>
<dbReference type="UniPathway" id="UPA00223">
    <property type="reaction ID" value="UER01005"/>
</dbReference>
<dbReference type="SUPFAM" id="SSF56425">
    <property type="entry name" value="Succinate dehydrogenase/fumarate reductase flavoprotein, catalytic domain"/>
    <property type="match status" value="1"/>
</dbReference>
<evidence type="ECO:0000256" key="9">
    <source>
        <dbReference type="ARBA" id="ARBA00022982"/>
    </source>
</evidence>
<dbReference type="InterPro" id="IPR015939">
    <property type="entry name" value="Fum_Rdtase/Succ_DH_flav-like_C"/>
</dbReference>
<feature type="binding site" evidence="16">
    <location>
        <position position="392"/>
    </location>
    <ligand>
        <name>FAD</name>
        <dbReference type="ChEBI" id="CHEBI:57692"/>
    </ligand>
</feature>
<evidence type="ECO:0000256" key="10">
    <source>
        <dbReference type="ARBA" id="ARBA00023002"/>
    </source>
</evidence>
<dbReference type="InterPro" id="IPR014006">
    <property type="entry name" value="Succ_Dhase_FrdA_Gneg"/>
</dbReference>
<dbReference type="Gene3D" id="3.90.700.10">
    <property type="entry name" value="Succinate dehydrogenase/fumarate reductase flavoprotein, catalytic domain"/>
    <property type="match status" value="1"/>
</dbReference>
<dbReference type="GO" id="GO:0009055">
    <property type="term" value="F:electron transfer activity"/>
    <property type="evidence" value="ECO:0007669"/>
    <property type="project" value="TreeGrafter"/>
</dbReference>
<dbReference type="Proteomes" id="UP000541185">
    <property type="component" value="Unassembled WGS sequence"/>
</dbReference>
<dbReference type="PANTHER" id="PTHR11632">
    <property type="entry name" value="SUCCINATE DEHYDROGENASE 2 FLAVOPROTEIN SUBUNIT"/>
    <property type="match status" value="1"/>
</dbReference>
<evidence type="ECO:0000256" key="17">
    <source>
        <dbReference type="PIRSR" id="PIRSR611281-4"/>
    </source>
</evidence>
<evidence type="ECO:0000256" key="1">
    <source>
        <dbReference type="ARBA" id="ARBA00004515"/>
    </source>
</evidence>
<keyword evidence="18" id="KW-1003">Cell membrane</keyword>
<dbReference type="GO" id="GO:0050660">
    <property type="term" value="F:flavin adenine dinucleotide binding"/>
    <property type="evidence" value="ECO:0007669"/>
    <property type="project" value="UniProtKB-UniRule"/>
</dbReference>
<dbReference type="InterPro" id="IPR036188">
    <property type="entry name" value="FAD/NAD-bd_sf"/>
</dbReference>
<keyword evidence="6 18" id="KW-0813">Transport</keyword>
<dbReference type="InterPro" id="IPR003953">
    <property type="entry name" value="FAD-dep_OxRdtase_2_FAD-bd"/>
</dbReference>
<dbReference type="RefSeq" id="WP_169421071.1">
    <property type="nucleotide sequence ID" value="NZ_JABBFX010000002.1"/>
</dbReference>
<keyword evidence="7 16" id="KW-0285">Flavoprotein</keyword>
<comment type="caution">
    <text evidence="21">The sequence shown here is derived from an EMBL/GenBank/DDBJ whole genome shotgun (WGS) entry which is preliminary data.</text>
</comment>
<keyword evidence="9 18" id="KW-0249">Electron transport</keyword>
<dbReference type="EMBL" id="JABBFX010000002">
    <property type="protein sequence ID" value="NML46828.1"/>
    <property type="molecule type" value="Genomic_DNA"/>
</dbReference>
<feature type="modified residue" description="Tele-8alpha-FAD histidine" evidence="17">
    <location>
        <position position="50"/>
    </location>
</feature>